<dbReference type="Proteomes" id="UP001346149">
    <property type="component" value="Unassembled WGS sequence"/>
</dbReference>
<sequence length="82" mass="9636">MTFHTLERKEQAKCLLYRIENLPREEPVGSACQSWMADGFPIHRGDVYHALNQLRKCKRDTRALEMMEWVIRERPAIHAQGA</sequence>
<protein>
    <submittedName>
        <fullName evidence="1">Uncharacterized protein</fullName>
    </submittedName>
</protein>
<comment type="caution">
    <text evidence="1">The sequence shown here is derived from an EMBL/GenBank/DDBJ whole genome shotgun (WGS) entry which is preliminary data.</text>
</comment>
<name>A0AAN7LK27_TRANT</name>
<organism evidence="1 2">
    <name type="scientific">Trapa natans</name>
    <name type="common">Water chestnut</name>
    <dbReference type="NCBI Taxonomy" id="22666"/>
    <lineage>
        <taxon>Eukaryota</taxon>
        <taxon>Viridiplantae</taxon>
        <taxon>Streptophyta</taxon>
        <taxon>Embryophyta</taxon>
        <taxon>Tracheophyta</taxon>
        <taxon>Spermatophyta</taxon>
        <taxon>Magnoliopsida</taxon>
        <taxon>eudicotyledons</taxon>
        <taxon>Gunneridae</taxon>
        <taxon>Pentapetalae</taxon>
        <taxon>rosids</taxon>
        <taxon>malvids</taxon>
        <taxon>Myrtales</taxon>
        <taxon>Lythraceae</taxon>
        <taxon>Trapa</taxon>
    </lineage>
</organism>
<evidence type="ECO:0000313" key="1">
    <source>
        <dbReference type="EMBL" id="KAK4782241.1"/>
    </source>
</evidence>
<keyword evidence="2" id="KW-1185">Reference proteome</keyword>
<proteinExistence type="predicted"/>
<evidence type="ECO:0000313" key="2">
    <source>
        <dbReference type="Proteomes" id="UP001346149"/>
    </source>
</evidence>
<dbReference type="EMBL" id="JAXQNO010000016">
    <property type="protein sequence ID" value="KAK4782241.1"/>
    <property type="molecule type" value="Genomic_DNA"/>
</dbReference>
<accession>A0AAN7LK27</accession>
<reference evidence="1 2" key="1">
    <citation type="journal article" date="2023" name="Hortic Res">
        <title>Pangenome of water caltrop reveals structural variations and asymmetric subgenome divergence after allopolyploidization.</title>
        <authorList>
            <person name="Zhang X."/>
            <person name="Chen Y."/>
            <person name="Wang L."/>
            <person name="Yuan Y."/>
            <person name="Fang M."/>
            <person name="Shi L."/>
            <person name="Lu R."/>
            <person name="Comes H.P."/>
            <person name="Ma Y."/>
            <person name="Chen Y."/>
            <person name="Huang G."/>
            <person name="Zhou Y."/>
            <person name="Zheng Z."/>
            <person name="Qiu Y."/>
        </authorList>
    </citation>
    <scope>NUCLEOTIDE SEQUENCE [LARGE SCALE GENOMIC DNA]</scope>
    <source>
        <strain evidence="1">F231</strain>
    </source>
</reference>
<dbReference type="AlphaFoldDB" id="A0AAN7LK27"/>
<gene>
    <name evidence="1" type="ORF">SAY86_016343</name>
</gene>